<evidence type="ECO:0000313" key="1">
    <source>
        <dbReference type="EMBL" id="KAK9081170.1"/>
    </source>
</evidence>
<keyword evidence="2" id="KW-1185">Reference proteome</keyword>
<dbReference type="EMBL" id="JBBNAF010000056">
    <property type="protein sequence ID" value="KAK9081170.1"/>
    <property type="molecule type" value="Genomic_DNA"/>
</dbReference>
<reference evidence="1 2" key="1">
    <citation type="submission" date="2024-01" db="EMBL/GenBank/DDBJ databases">
        <title>Genome assemblies of Stephania.</title>
        <authorList>
            <person name="Yang L."/>
        </authorList>
    </citation>
    <scope>NUCLEOTIDE SEQUENCE [LARGE SCALE GENOMIC DNA]</scope>
    <source>
        <strain evidence="1">YNDBR</strain>
        <tissue evidence="1">Leaf</tissue>
    </source>
</reference>
<sequence length="113" mass="12177">MAHLVHTASSMSSSRVLGRRRLTSSSCTQEKLPPDSLSLSAVSVVMKLVMLLQVKHRDFASTRLSFAISFTAFFAFISNSSEGTLSLMLLKMASGSRSIKLCNISTNNCSIGS</sequence>
<proteinExistence type="predicted"/>
<gene>
    <name evidence="1" type="ORF">Syun_030533</name>
</gene>
<evidence type="ECO:0000313" key="2">
    <source>
        <dbReference type="Proteomes" id="UP001420932"/>
    </source>
</evidence>
<protein>
    <submittedName>
        <fullName evidence="1">Uncharacterized protein</fullName>
    </submittedName>
</protein>
<name>A0AAP0DXD3_9MAGN</name>
<comment type="caution">
    <text evidence="1">The sequence shown here is derived from an EMBL/GenBank/DDBJ whole genome shotgun (WGS) entry which is preliminary data.</text>
</comment>
<dbReference type="Proteomes" id="UP001420932">
    <property type="component" value="Unassembled WGS sequence"/>
</dbReference>
<accession>A0AAP0DXD3</accession>
<dbReference type="AlphaFoldDB" id="A0AAP0DXD3"/>
<organism evidence="1 2">
    <name type="scientific">Stephania yunnanensis</name>
    <dbReference type="NCBI Taxonomy" id="152371"/>
    <lineage>
        <taxon>Eukaryota</taxon>
        <taxon>Viridiplantae</taxon>
        <taxon>Streptophyta</taxon>
        <taxon>Embryophyta</taxon>
        <taxon>Tracheophyta</taxon>
        <taxon>Spermatophyta</taxon>
        <taxon>Magnoliopsida</taxon>
        <taxon>Ranunculales</taxon>
        <taxon>Menispermaceae</taxon>
        <taxon>Menispermoideae</taxon>
        <taxon>Cissampelideae</taxon>
        <taxon>Stephania</taxon>
    </lineage>
</organism>